<evidence type="ECO:0000313" key="3">
    <source>
        <dbReference type="Proteomes" id="UP001201163"/>
    </source>
</evidence>
<dbReference type="AlphaFoldDB" id="A0AAD4QB26"/>
<protein>
    <recommendedName>
        <fullName evidence="1">Fungal STAND N-terminal Goodbye domain-containing protein</fullName>
    </recommendedName>
</protein>
<proteinExistence type="predicted"/>
<feature type="domain" description="Fungal STAND N-terminal Goodbye" evidence="1">
    <location>
        <begin position="21"/>
        <end position="142"/>
    </location>
</feature>
<dbReference type="Pfam" id="PF17109">
    <property type="entry name" value="Goodbye"/>
    <property type="match status" value="1"/>
</dbReference>
<dbReference type="Proteomes" id="UP001201163">
    <property type="component" value="Unassembled WGS sequence"/>
</dbReference>
<organism evidence="2 3">
    <name type="scientific">Lactarius akahatsu</name>
    <dbReference type="NCBI Taxonomy" id="416441"/>
    <lineage>
        <taxon>Eukaryota</taxon>
        <taxon>Fungi</taxon>
        <taxon>Dikarya</taxon>
        <taxon>Basidiomycota</taxon>
        <taxon>Agaricomycotina</taxon>
        <taxon>Agaricomycetes</taxon>
        <taxon>Russulales</taxon>
        <taxon>Russulaceae</taxon>
        <taxon>Lactarius</taxon>
    </lineage>
</organism>
<name>A0AAD4QB26_9AGAM</name>
<evidence type="ECO:0000259" key="1">
    <source>
        <dbReference type="Pfam" id="PF17109"/>
    </source>
</evidence>
<sequence length="186" mass="20378">MSQTIAATASSRNFRTIFVASLKAYEKKTKTDLLTHPLAAQLQSCNSSSDVLAVLHDKVNEFDQSRSHNEKLSSWLNPTINVLYAFTATLGEGVGLIFAPAKVISAGVGVFLLAAKDVDASQEALADLFERIENFFKRLESYTEVPPTDAMTDIIVKIMVEVLNIFAIATKEVKQGRTSVLLPRNT</sequence>
<keyword evidence="3" id="KW-1185">Reference proteome</keyword>
<gene>
    <name evidence="2" type="ORF">EDB92DRAFT_1818202</name>
</gene>
<dbReference type="InterPro" id="IPR031350">
    <property type="entry name" value="Goodbye_dom"/>
</dbReference>
<evidence type="ECO:0000313" key="2">
    <source>
        <dbReference type="EMBL" id="KAH8986720.1"/>
    </source>
</evidence>
<reference evidence="2" key="1">
    <citation type="submission" date="2022-01" db="EMBL/GenBank/DDBJ databases">
        <title>Comparative genomics reveals a dynamic genome evolution in the ectomycorrhizal milk-cap (Lactarius) mushrooms.</title>
        <authorList>
            <consortium name="DOE Joint Genome Institute"/>
            <person name="Lebreton A."/>
            <person name="Tang N."/>
            <person name="Kuo A."/>
            <person name="LaButti K."/>
            <person name="Drula E."/>
            <person name="Barry K."/>
            <person name="Clum A."/>
            <person name="Lipzen A."/>
            <person name="Mousain D."/>
            <person name="Ng V."/>
            <person name="Wang R."/>
            <person name="Wang X."/>
            <person name="Dai Y."/>
            <person name="Henrissat B."/>
            <person name="Grigoriev I.V."/>
            <person name="Guerin-Laguette A."/>
            <person name="Yu F."/>
            <person name="Martin F.M."/>
        </authorList>
    </citation>
    <scope>NUCLEOTIDE SEQUENCE</scope>
    <source>
        <strain evidence="2">QP</strain>
    </source>
</reference>
<dbReference type="EMBL" id="JAKELL010000052">
    <property type="protein sequence ID" value="KAH8986720.1"/>
    <property type="molecule type" value="Genomic_DNA"/>
</dbReference>
<comment type="caution">
    <text evidence="2">The sequence shown here is derived from an EMBL/GenBank/DDBJ whole genome shotgun (WGS) entry which is preliminary data.</text>
</comment>
<accession>A0AAD4QB26</accession>